<evidence type="ECO:0000259" key="1">
    <source>
        <dbReference type="Pfam" id="PF13472"/>
    </source>
</evidence>
<proteinExistence type="predicted"/>
<reference evidence="2 3" key="1">
    <citation type="submission" date="2015-07" db="EMBL/GenBank/DDBJ databases">
        <title>Comparative genomics of the Sigatoka disease complex on banana suggests a link between parallel evolutionary changes in Pseudocercospora fijiensis and Pseudocercospora eumusae and increased virulence on the banana host.</title>
        <authorList>
            <person name="Chang T.-C."/>
            <person name="Salvucci A."/>
            <person name="Crous P.W."/>
            <person name="Stergiopoulos I."/>
        </authorList>
    </citation>
    <scope>NUCLEOTIDE SEQUENCE [LARGE SCALE GENOMIC DNA]</scope>
    <source>
        <strain evidence="2 3">CBS 116634</strain>
    </source>
</reference>
<dbReference type="SUPFAM" id="SSF52266">
    <property type="entry name" value="SGNH hydrolase"/>
    <property type="match status" value="1"/>
</dbReference>
<keyword evidence="3" id="KW-1185">Reference proteome</keyword>
<dbReference type="PANTHER" id="PTHR43695">
    <property type="entry name" value="PUTATIVE (AFU_ORTHOLOGUE AFUA_2G17250)-RELATED"/>
    <property type="match status" value="1"/>
</dbReference>
<evidence type="ECO:0000313" key="2">
    <source>
        <dbReference type="EMBL" id="KXT13667.1"/>
    </source>
</evidence>
<dbReference type="Proteomes" id="UP000073492">
    <property type="component" value="Unassembled WGS sequence"/>
</dbReference>
<dbReference type="InterPro" id="IPR036514">
    <property type="entry name" value="SGNH_hydro_sf"/>
</dbReference>
<comment type="caution">
    <text evidence="2">The sequence shown here is derived from an EMBL/GenBank/DDBJ whole genome shotgun (WGS) entry which is preliminary data.</text>
</comment>
<dbReference type="CDD" id="cd01821">
    <property type="entry name" value="Rhamnogalacturan_acetylesterase_like"/>
    <property type="match status" value="1"/>
</dbReference>
<dbReference type="InterPro" id="IPR013830">
    <property type="entry name" value="SGNH_hydro"/>
</dbReference>
<name>A0A139IFW3_9PEZI</name>
<gene>
    <name evidence="2" type="ORF">AC579_4991</name>
</gene>
<accession>A0A139IFW3</accession>
<dbReference type="InterPro" id="IPR037459">
    <property type="entry name" value="RhgT-like"/>
</dbReference>
<dbReference type="EMBL" id="LFZO01000108">
    <property type="protein sequence ID" value="KXT13667.1"/>
    <property type="molecule type" value="Genomic_DNA"/>
</dbReference>
<dbReference type="STRING" id="113226.A0A139IFW3"/>
<dbReference type="Pfam" id="PF13472">
    <property type="entry name" value="Lipase_GDSL_2"/>
    <property type="match status" value="1"/>
</dbReference>
<sequence>MPRAQSSCTTQKPLHLHSVAMLLTESIFASFPYATHASSLHIRQDKPLFFLLAGDSTTAVEGGWGDGFLDTTLKAPASGLNHGHSGATTVSFRSGGDWNEVLEQLESHVEEFQVFVTIQFGHNDQKPAANISLDQYGSNLATFASEVVDAGGEPILLTPLARRSFDDSSDPPKVIENLANERLKTIDVAEENGVEWIDLNWASQEYCNKIGPEASWGYDLAEGDHTHLNDYGSVVFGRLVSDLLLEKYGEKFEEWTVPNATLSARRLLTSTSVHGSVCVDVKGVSFPFACPEWT</sequence>
<organism evidence="2 3">
    <name type="scientific">Pseudocercospora musae</name>
    <dbReference type="NCBI Taxonomy" id="113226"/>
    <lineage>
        <taxon>Eukaryota</taxon>
        <taxon>Fungi</taxon>
        <taxon>Dikarya</taxon>
        <taxon>Ascomycota</taxon>
        <taxon>Pezizomycotina</taxon>
        <taxon>Dothideomycetes</taxon>
        <taxon>Dothideomycetidae</taxon>
        <taxon>Mycosphaerellales</taxon>
        <taxon>Mycosphaerellaceae</taxon>
        <taxon>Pseudocercospora</taxon>
    </lineage>
</organism>
<dbReference type="OrthoDB" id="5041285at2759"/>
<evidence type="ECO:0000313" key="3">
    <source>
        <dbReference type="Proteomes" id="UP000073492"/>
    </source>
</evidence>
<dbReference type="Gene3D" id="3.40.50.1110">
    <property type="entry name" value="SGNH hydrolase"/>
    <property type="match status" value="1"/>
</dbReference>
<dbReference type="GO" id="GO:0016787">
    <property type="term" value="F:hydrolase activity"/>
    <property type="evidence" value="ECO:0007669"/>
    <property type="project" value="InterPro"/>
</dbReference>
<protein>
    <recommendedName>
        <fullName evidence="1">SGNH hydrolase-type esterase domain-containing protein</fullName>
    </recommendedName>
</protein>
<dbReference type="AlphaFoldDB" id="A0A139IFW3"/>
<dbReference type="PANTHER" id="PTHR43695:SF2">
    <property type="entry name" value="PUTATIVE (AFU_ORTHOLOGUE AFUA_2G17250)-RELATED"/>
    <property type="match status" value="1"/>
</dbReference>
<feature type="domain" description="SGNH hydrolase-type esterase" evidence="1">
    <location>
        <begin position="54"/>
        <end position="232"/>
    </location>
</feature>